<dbReference type="EMBL" id="JABEBT010000052">
    <property type="protein sequence ID" value="KAF7634731.1"/>
    <property type="molecule type" value="Genomic_DNA"/>
</dbReference>
<feature type="non-terminal residue" evidence="2">
    <location>
        <position position="172"/>
    </location>
</feature>
<dbReference type="OrthoDB" id="5846381at2759"/>
<evidence type="ECO:0000313" key="3">
    <source>
        <dbReference type="Proteomes" id="UP000605970"/>
    </source>
</evidence>
<evidence type="ECO:0000313" key="2">
    <source>
        <dbReference type="EMBL" id="KAF7634731.1"/>
    </source>
</evidence>
<feature type="compositionally biased region" description="Basic and acidic residues" evidence="1">
    <location>
        <begin position="147"/>
        <end position="165"/>
    </location>
</feature>
<organism evidence="2 3">
    <name type="scientific">Meloidogyne graminicola</name>
    <dbReference type="NCBI Taxonomy" id="189291"/>
    <lineage>
        <taxon>Eukaryota</taxon>
        <taxon>Metazoa</taxon>
        <taxon>Ecdysozoa</taxon>
        <taxon>Nematoda</taxon>
        <taxon>Chromadorea</taxon>
        <taxon>Rhabditida</taxon>
        <taxon>Tylenchina</taxon>
        <taxon>Tylenchomorpha</taxon>
        <taxon>Tylenchoidea</taxon>
        <taxon>Meloidogynidae</taxon>
        <taxon>Meloidogyninae</taxon>
        <taxon>Meloidogyne</taxon>
    </lineage>
</organism>
<name>A0A8S9ZN51_9BILA</name>
<keyword evidence="3" id="KW-1185">Reference proteome</keyword>
<proteinExistence type="predicted"/>
<comment type="caution">
    <text evidence="2">The sequence shown here is derived from an EMBL/GenBank/DDBJ whole genome shotgun (WGS) entry which is preliminary data.</text>
</comment>
<feature type="region of interest" description="Disordered" evidence="1">
    <location>
        <begin position="147"/>
        <end position="172"/>
    </location>
</feature>
<dbReference type="AlphaFoldDB" id="A0A8S9ZN51"/>
<gene>
    <name evidence="2" type="ORF">Mgra_00005879</name>
</gene>
<evidence type="ECO:0000256" key="1">
    <source>
        <dbReference type="SAM" id="MobiDB-lite"/>
    </source>
</evidence>
<accession>A0A8S9ZN51</accession>
<sequence>EEKTISNKKELNEEFNQKFKNLRDGCFPRPKGVGCRCVLKDNEGFDREQIFQSNEECREESSTVLRGKRRVTQTKEGEMPQTINRERTKTITNSKVDPVEERARQNYAAVINELKNKFAGLREGCYPRPKGCLCVIGKDATGREITSRRMKDSECKCTPGERSKECPAPPGA</sequence>
<reference evidence="2" key="1">
    <citation type="journal article" date="2020" name="Ecol. Evol.">
        <title>Genome structure and content of the rice root-knot nematode (Meloidogyne graminicola).</title>
        <authorList>
            <person name="Phan N.T."/>
            <person name="Danchin E.G.J."/>
            <person name="Klopp C."/>
            <person name="Perfus-Barbeoch L."/>
            <person name="Kozlowski D.K."/>
            <person name="Koutsovoulos G.D."/>
            <person name="Lopez-Roques C."/>
            <person name="Bouchez O."/>
            <person name="Zahm M."/>
            <person name="Besnard G."/>
            <person name="Bellafiore S."/>
        </authorList>
    </citation>
    <scope>NUCLEOTIDE SEQUENCE</scope>
    <source>
        <strain evidence="2">VN-18</strain>
    </source>
</reference>
<protein>
    <submittedName>
        <fullName evidence="2">Uncharacterized protein</fullName>
    </submittedName>
</protein>
<dbReference type="Proteomes" id="UP000605970">
    <property type="component" value="Unassembled WGS sequence"/>
</dbReference>